<protein>
    <submittedName>
        <fullName evidence="3">Uncharacterized protein</fullName>
    </submittedName>
</protein>
<comment type="caution">
    <text evidence="3">The sequence shown here is derived from an EMBL/GenBank/DDBJ whole genome shotgun (WGS) entry which is preliminary data.</text>
</comment>
<reference evidence="3 4" key="1">
    <citation type="submission" date="2016-05" db="EMBL/GenBank/DDBJ databases">
        <title>Genomic and physiological characterization of Planctopirus sp. isolated from fresh water lake.</title>
        <authorList>
            <person name="Subhash Y."/>
            <person name="Ramana C."/>
        </authorList>
    </citation>
    <scope>NUCLEOTIDE SEQUENCE [LARGE SCALE GENOMIC DNA]</scope>
    <source>
        <strain evidence="3 4">JC280</strain>
    </source>
</reference>
<feature type="region of interest" description="Disordered" evidence="1">
    <location>
        <begin position="210"/>
        <end position="236"/>
    </location>
</feature>
<dbReference type="STRING" id="1841610.A6X21_20435"/>
<feature type="signal peptide" evidence="2">
    <location>
        <begin position="1"/>
        <end position="24"/>
    </location>
</feature>
<feature type="compositionally biased region" description="Polar residues" evidence="1">
    <location>
        <begin position="210"/>
        <end position="229"/>
    </location>
</feature>
<proteinExistence type="predicted"/>
<gene>
    <name evidence="3" type="ORF">A6X21_20435</name>
</gene>
<dbReference type="AlphaFoldDB" id="A0A1C3EHJ3"/>
<dbReference type="RefSeq" id="WP_013110121.1">
    <property type="nucleotide sequence ID" value="NZ_LYDR01000063.1"/>
</dbReference>
<dbReference type="OrthoDB" id="213409at2"/>
<sequence>MNRSVILWLSVLVLLVEARTTALAGDGPRFWSKEWWADRATDPPGTRQVYKDGKEWPPYPRPVGRGQTFVHKYHHAHYWPHPYRCEDEASVRDMFAIQANNGWADATTIHEYHFDSDTNMLTSSGLRQVHWVLTSAPPEYRMLYMAKSGVPEVDQARMTQLQAAVGTIDPSAMSLIQERIDYPTGRPAREIDRLRNLELQSMPTPRLQMTVGTSSGMPSSGAATSTGNMGSPAIAP</sequence>
<evidence type="ECO:0000313" key="3">
    <source>
        <dbReference type="EMBL" id="ODA32715.1"/>
    </source>
</evidence>
<evidence type="ECO:0000256" key="1">
    <source>
        <dbReference type="SAM" id="MobiDB-lite"/>
    </source>
</evidence>
<evidence type="ECO:0000256" key="2">
    <source>
        <dbReference type="SAM" id="SignalP"/>
    </source>
</evidence>
<dbReference type="Proteomes" id="UP000094828">
    <property type="component" value="Unassembled WGS sequence"/>
</dbReference>
<keyword evidence="4" id="KW-1185">Reference proteome</keyword>
<accession>A0A1C3EHJ3</accession>
<organism evidence="3 4">
    <name type="scientific">Planctopirus hydrillae</name>
    <dbReference type="NCBI Taxonomy" id="1841610"/>
    <lineage>
        <taxon>Bacteria</taxon>
        <taxon>Pseudomonadati</taxon>
        <taxon>Planctomycetota</taxon>
        <taxon>Planctomycetia</taxon>
        <taxon>Planctomycetales</taxon>
        <taxon>Planctomycetaceae</taxon>
        <taxon>Planctopirus</taxon>
    </lineage>
</organism>
<evidence type="ECO:0000313" key="4">
    <source>
        <dbReference type="Proteomes" id="UP000094828"/>
    </source>
</evidence>
<feature type="chain" id="PRO_5008673094" evidence="2">
    <location>
        <begin position="25"/>
        <end position="236"/>
    </location>
</feature>
<name>A0A1C3EHJ3_9PLAN</name>
<keyword evidence="2" id="KW-0732">Signal</keyword>
<dbReference type="EMBL" id="LYDR01000063">
    <property type="protein sequence ID" value="ODA32715.1"/>
    <property type="molecule type" value="Genomic_DNA"/>
</dbReference>